<evidence type="ECO:0000313" key="2">
    <source>
        <dbReference type="Proteomes" id="UP000190092"/>
    </source>
</evidence>
<gene>
    <name evidence="1" type="ORF">SAMN02745126_03757</name>
</gene>
<accession>A0A1T4RBG0</accession>
<dbReference type="STRING" id="225324.SAMN02745126_03757"/>
<evidence type="ECO:0008006" key="3">
    <source>
        <dbReference type="Google" id="ProtNLM"/>
    </source>
</evidence>
<dbReference type="PIRSF" id="PIRSF034585">
    <property type="entry name" value="SrfB"/>
    <property type="match status" value="1"/>
</dbReference>
<dbReference type="InterPro" id="IPR043129">
    <property type="entry name" value="ATPase_NBD"/>
</dbReference>
<dbReference type="AlphaFoldDB" id="A0A1T4RBG0"/>
<dbReference type="Pfam" id="PF07520">
    <property type="entry name" value="SrfB"/>
    <property type="match status" value="1"/>
</dbReference>
<keyword evidence="2" id="KW-1185">Reference proteome</keyword>
<dbReference type="SUPFAM" id="SSF53067">
    <property type="entry name" value="Actin-like ATPase domain"/>
    <property type="match status" value="1"/>
</dbReference>
<organism evidence="1 2">
    <name type="scientific">Enhydrobacter aerosaccus</name>
    <dbReference type="NCBI Taxonomy" id="225324"/>
    <lineage>
        <taxon>Bacteria</taxon>
        <taxon>Pseudomonadati</taxon>
        <taxon>Pseudomonadota</taxon>
        <taxon>Alphaproteobacteria</taxon>
        <taxon>Hyphomicrobiales</taxon>
        <taxon>Enhydrobacter</taxon>
    </lineage>
</organism>
<reference evidence="2" key="1">
    <citation type="submission" date="2017-02" db="EMBL/GenBank/DDBJ databases">
        <authorList>
            <person name="Varghese N."/>
            <person name="Submissions S."/>
        </authorList>
    </citation>
    <scope>NUCLEOTIDE SEQUENCE [LARGE SCALE GENOMIC DNA]</scope>
    <source>
        <strain evidence="2">ATCC 27094</strain>
    </source>
</reference>
<dbReference type="Proteomes" id="UP000190092">
    <property type="component" value="Unassembled WGS sequence"/>
</dbReference>
<protein>
    <recommendedName>
        <fullName evidence="3">Virulence factor SrfB</fullName>
    </recommendedName>
</protein>
<evidence type="ECO:0000313" key="1">
    <source>
        <dbReference type="EMBL" id="SKA13392.1"/>
    </source>
</evidence>
<dbReference type="OrthoDB" id="5437169at2"/>
<dbReference type="RefSeq" id="WP_085935421.1">
    <property type="nucleotide sequence ID" value="NZ_FUWJ01000004.1"/>
</dbReference>
<sequence length="988" mass="110754">MSDLARLPSYPSPTTLIARSGIQFLDFGFDTTNLRVREWGFHDSAATALVDDLVQLDFDDSRGQYEIVEAGRRRAAEPNLVVTAKDALAPFLDKWVPVPFLQVRPNNQYREGPADWARIRVVDLEARYGEGFRDEQGHRYRAVLAFDTALIAEAEGRAYLAPSSKDVTSGALFALAPQQRASHWLLRQSWMNQWLEELFRELHPRATLEEIDNDIKQKPQEASARYLAFLGLLAAAIEFPPVKLVGDAERPGRGAIEVDLVLDVGNSRTCGLLIEAAGELGVNLNDSYELALRDLSHPESVHMKPFESRVEFAQAWFGKNHLSRLGGRSDAFVWPTMTRVGPEATRLAARRRGTEGNTGMSSPKRYLWDEEPQAREWRFNVAYAQDQTAMPAAAGPMAQLINQKGEPLHLVEPEADPADHLPVFEPLYSRSSIMTFALSEILLQALTLMNSPQQRGRRAHAETPRRLRRIVLTLPTGMPLAERLIFRKRAEAARDLVWMMMGWKLDDLDAPPPRVLTDWDEASCTQLVYLYTEVARNFGGDARRFIQIASKPRGKPSDGTLNIASIDVGGGTTDLIINNYRIEGAGTSVTLFPEQKFREGFSVAGDDILLRVVQSHVLPPIESAMRVAGITNPADLLAELVGGDRGGEDVIQRNLRQQFALQIAHPIALELLNAAETYNPTSGVLSAEPRPYESFFPGGSRPSEDVVNFVNEAARKRGAKDFDLKATIFPVDLPGLDKTVRAEMARVLAPLAEIVHAYDCDILLLSGRPSRLPGIRALLMELLPLPPERVIALHEYRVGAWYPFRDARLRVEDPKTTVAVGAMIAALAQSQLPDFSFRSDLLRSKSIARYIGKLDGGGRLQKEDLVYRDVDLDNREYELPEITFEFRGPMWLGARQLDIARWPAARLYALEFSRPEYAERHARETPFKIALARVKPKDKDSGDVERFRLRQVVNRDGRAVALDRLTLRLQTLPRREGYWLDTGMLKTG</sequence>
<dbReference type="EMBL" id="FUWJ01000004">
    <property type="protein sequence ID" value="SKA13392.1"/>
    <property type="molecule type" value="Genomic_DNA"/>
</dbReference>
<proteinExistence type="predicted"/>
<dbReference type="InterPro" id="IPR009216">
    <property type="entry name" value="Virulence_factor_SrfB"/>
</dbReference>
<name>A0A1T4RBG0_9HYPH</name>